<organism evidence="1">
    <name type="scientific">marine sediment metagenome</name>
    <dbReference type="NCBI Taxonomy" id="412755"/>
    <lineage>
        <taxon>unclassified sequences</taxon>
        <taxon>metagenomes</taxon>
        <taxon>ecological metagenomes</taxon>
    </lineage>
</organism>
<dbReference type="EMBL" id="LAZR01014386">
    <property type="protein sequence ID" value="KKM17721.1"/>
    <property type="molecule type" value="Genomic_DNA"/>
</dbReference>
<proteinExistence type="predicted"/>
<protein>
    <submittedName>
        <fullName evidence="1">Uncharacterized protein</fullName>
    </submittedName>
</protein>
<evidence type="ECO:0000313" key="1">
    <source>
        <dbReference type="EMBL" id="KKM17721.1"/>
    </source>
</evidence>
<reference evidence="1" key="1">
    <citation type="journal article" date="2015" name="Nature">
        <title>Complex archaea that bridge the gap between prokaryotes and eukaryotes.</title>
        <authorList>
            <person name="Spang A."/>
            <person name="Saw J.H."/>
            <person name="Jorgensen S.L."/>
            <person name="Zaremba-Niedzwiedzka K."/>
            <person name="Martijn J."/>
            <person name="Lind A.E."/>
            <person name="van Eijk R."/>
            <person name="Schleper C."/>
            <person name="Guy L."/>
            <person name="Ettema T.J."/>
        </authorList>
    </citation>
    <scope>NUCLEOTIDE SEQUENCE</scope>
</reference>
<dbReference type="AlphaFoldDB" id="A0A0F9HQT4"/>
<accession>A0A0F9HQT4</accession>
<comment type="caution">
    <text evidence="1">The sequence shown here is derived from an EMBL/GenBank/DDBJ whole genome shotgun (WGS) entry which is preliminary data.</text>
</comment>
<sequence length="76" mass="8508">MKIDDVEVICSDQDYKLIVAVYRSTISPKRLTVHIEKVVPVPPRQPKEPMPEPDVCQVVSGGDSRLFKGLLYPKGT</sequence>
<name>A0A0F9HQT4_9ZZZZ</name>
<gene>
    <name evidence="1" type="ORF">LCGC14_1672850</name>
</gene>